<dbReference type="EMBL" id="CP014163">
    <property type="protein sequence ID" value="AMB98683.1"/>
    <property type="molecule type" value="Genomic_DNA"/>
</dbReference>
<keyword evidence="4" id="KW-0732">Signal</keyword>
<evidence type="ECO:0000256" key="1">
    <source>
        <dbReference type="ARBA" id="ARBA00004193"/>
    </source>
</evidence>
<reference evidence="8" key="2">
    <citation type="submission" date="2016-01" db="EMBL/GenBank/DDBJ databases">
        <title>Six Aerococcus type strain genome sequencing and assembly using PacBio and Illumina Hiseq.</title>
        <authorList>
            <person name="Carkaci D."/>
            <person name="Dargis R."/>
            <person name="Nielsen X.C."/>
            <person name="Skovgaard O."/>
            <person name="Fuursted K."/>
            <person name="Christensen J.J."/>
        </authorList>
    </citation>
    <scope>NUCLEOTIDE SEQUENCE [LARGE SCALE GENOMIC DNA]</scope>
    <source>
        <strain evidence="8">CCUG42038B</strain>
    </source>
</reference>
<dbReference type="STRING" id="128944.AWM75_01150"/>
<evidence type="ECO:0000256" key="3">
    <source>
        <dbReference type="ARBA" id="ARBA00022475"/>
    </source>
</evidence>
<name>A0A0X8FJX4_9LACT</name>
<dbReference type="InterPro" id="IPR028082">
    <property type="entry name" value="Peripla_BP_I"/>
</dbReference>
<comment type="similarity">
    <text evidence="2">Belongs to the BMP lipoprotein family.</text>
</comment>
<gene>
    <name evidence="7" type="ORF">AWM75_01150</name>
</gene>
<dbReference type="Gene3D" id="3.40.50.2300">
    <property type="match status" value="2"/>
</dbReference>
<organism evidence="7 8">
    <name type="scientific">Aerococcus urinaehominis</name>
    <dbReference type="NCBI Taxonomy" id="128944"/>
    <lineage>
        <taxon>Bacteria</taxon>
        <taxon>Bacillati</taxon>
        <taxon>Bacillota</taxon>
        <taxon>Bacilli</taxon>
        <taxon>Lactobacillales</taxon>
        <taxon>Aerococcaceae</taxon>
        <taxon>Aerococcus</taxon>
    </lineage>
</organism>
<evidence type="ECO:0000256" key="2">
    <source>
        <dbReference type="ARBA" id="ARBA00008610"/>
    </source>
</evidence>
<dbReference type="AlphaFoldDB" id="A0A0X8FJX4"/>
<dbReference type="OrthoDB" id="9784230at2"/>
<evidence type="ECO:0000313" key="8">
    <source>
        <dbReference type="Proteomes" id="UP000062260"/>
    </source>
</evidence>
<dbReference type="Proteomes" id="UP000062260">
    <property type="component" value="Chromosome"/>
</dbReference>
<evidence type="ECO:0000256" key="6">
    <source>
        <dbReference type="ARBA" id="ARBA00023288"/>
    </source>
</evidence>
<evidence type="ECO:0000313" key="7">
    <source>
        <dbReference type="EMBL" id="AMB98683.1"/>
    </source>
</evidence>
<dbReference type="PANTHER" id="PTHR34296:SF2">
    <property type="entry name" value="ABC TRANSPORTER GUANOSINE-BINDING PROTEIN NUPN"/>
    <property type="match status" value="1"/>
</dbReference>
<evidence type="ECO:0000256" key="4">
    <source>
        <dbReference type="ARBA" id="ARBA00022729"/>
    </source>
</evidence>
<keyword evidence="6" id="KW-0449">Lipoprotein</keyword>
<keyword evidence="8" id="KW-1185">Reference proteome</keyword>
<evidence type="ECO:0000256" key="5">
    <source>
        <dbReference type="ARBA" id="ARBA00023136"/>
    </source>
</evidence>
<dbReference type="InterPro" id="IPR050957">
    <property type="entry name" value="BMP_lipoprotein"/>
</dbReference>
<dbReference type="SUPFAM" id="SSF53822">
    <property type="entry name" value="Periplasmic binding protein-like I"/>
    <property type="match status" value="1"/>
</dbReference>
<sequence>MSLKKLVTALLATATLAACQGQNAGQSSQENQNSEANYKIAMVTDGNGVDDRSFNQSAWEGMQVWAKNNQLPESAVQYYQSSSENDFLPNLNTAIQDQYDIIYGIGFMLTDSVAEMADQHPDQKFGLLDANIEGKDNVVSITFADNESAFLAGVAAASQSKTNKIGFVGGQSTPAVDKFEIGYIAGAKSVKPDIEIDVQYTQSFTDAGVAQQIASAMFANGSDVIFHAAGGAGNGVNTEARNRLESGQNKDIWVIGADRDQHAEGEYKGGNFMLTSTLKHLGKAIEDETNAAMKDEYHGGQHIVSNLENGGVGIVKDYLPAEVLTAVEKAEQDILSGAIKIPESK</sequence>
<dbReference type="GO" id="GO:0005886">
    <property type="term" value="C:plasma membrane"/>
    <property type="evidence" value="ECO:0007669"/>
    <property type="project" value="UniProtKB-SubCell"/>
</dbReference>
<reference evidence="7 8" key="1">
    <citation type="journal article" date="2016" name="Genome Announc.">
        <title>Complete Genome Sequences of Aerococcus christensenii CCUG 28831T, Aerococcus sanguinicola CCUG 43001T, Aerococcus urinae CCUG 36881T, Aerococcus urinaeequi CCUG 28094T, Aerococcus urinaehominis CCUG 42038 BT, and Aerococcus viridans CCUG 4311T.</title>
        <authorList>
            <person name="Carkaci D."/>
            <person name="Dargis R."/>
            <person name="Nielsen X.C."/>
            <person name="Skovgaard O."/>
            <person name="Fuursted K."/>
            <person name="Christensen J.J."/>
        </authorList>
    </citation>
    <scope>NUCLEOTIDE SEQUENCE [LARGE SCALE GENOMIC DNA]</scope>
    <source>
        <strain evidence="7 8">CCUG42038B</strain>
    </source>
</reference>
<dbReference type="RefSeq" id="WP_067977342.1">
    <property type="nucleotide sequence ID" value="NZ_CP014163.1"/>
</dbReference>
<proteinExistence type="inferred from homology"/>
<dbReference type="KEGG" id="auh:AWM75_01150"/>
<dbReference type="PROSITE" id="PS51257">
    <property type="entry name" value="PROKAR_LIPOPROTEIN"/>
    <property type="match status" value="1"/>
</dbReference>
<dbReference type="CDD" id="cd06354">
    <property type="entry name" value="PBP1_PrnA-like"/>
    <property type="match status" value="1"/>
</dbReference>
<protein>
    <submittedName>
        <fullName evidence="7">Uncharacterized protein</fullName>
    </submittedName>
</protein>
<comment type="subcellular location">
    <subcellularLocation>
        <location evidence="1">Cell membrane</location>
        <topology evidence="1">Lipid-anchor</topology>
    </subcellularLocation>
</comment>
<dbReference type="Pfam" id="PF02608">
    <property type="entry name" value="Bmp"/>
    <property type="match status" value="1"/>
</dbReference>
<dbReference type="PANTHER" id="PTHR34296">
    <property type="entry name" value="TRANSCRIPTIONAL ACTIVATOR PROTEIN MED"/>
    <property type="match status" value="1"/>
</dbReference>
<keyword evidence="5" id="KW-0472">Membrane</keyword>
<dbReference type="InterPro" id="IPR003760">
    <property type="entry name" value="PnrA-like"/>
</dbReference>
<accession>A0A0X8FJX4</accession>
<keyword evidence="3" id="KW-1003">Cell membrane</keyword>